<sequence length="95" mass="10403">MMTSLIACCRVAVLAMLVSVTGVAAYAEPLTDEPAGSIEQLLKSGWEVAGYSSNSDNRSTFILFKNSAQPYLVQCLAGYDVTRTPRVFENCYKLR</sequence>
<organism evidence="2 3">
    <name type="scientific">Hyphomicrobium denitrificans 1NES1</name>
    <dbReference type="NCBI Taxonomy" id="670307"/>
    <lineage>
        <taxon>Bacteria</taxon>
        <taxon>Pseudomonadati</taxon>
        <taxon>Pseudomonadota</taxon>
        <taxon>Alphaproteobacteria</taxon>
        <taxon>Hyphomicrobiales</taxon>
        <taxon>Hyphomicrobiaceae</taxon>
        <taxon>Hyphomicrobium</taxon>
    </lineage>
</organism>
<dbReference type="AlphaFoldDB" id="N0BD73"/>
<dbReference type="EMBL" id="CP005587">
    <property type="protein sequence ID" value="AGK58461.1"/>
    <property type="molecule type" value="Genomic_DNA"/>
</dbReference>
<proteinExistence type="predicted"/>
<evidence type="ECO:0000256" key="1">
    <source>
        <dbReference type="SAM" id="SignalP"/>
    </source>
</evidence>
<keyword evidence="1" id="KW-0732">Signal</keyword>
<name>N0BD73_9HYPH</name>
<dbReference type="RefSeq" id="WP_015598484.1">
    <property type="nucleotide sequence ID" value="NC_021172.1"/>
</dbReference>
<dbReference type="eggNOG" id="ENOG502ZJK2">
    <property type="taxonomic scope" value="Bacteria"/>
</dbReference>
<dbReference type="HOGENOM" id="CLU_2369056_0_0_5"/>
<reference evidence="2 3" key="1">
    <citation type="journal article" date="2013" name="Genome Announc.">
        <title>Genome sequences for three denitrifying bacterial strains isolated from a uranium- and nitrate-contaminated subsurface environment.</title>
        <authorList>
            <person name="Venkatramanan R."/>
            <person name="Prakash O."/>
            <person name="Woyke T."/>
            <person name="Chain P."/>
            <person name="Goodwin L.A."/>
            <person name="Watson D."/>
            <person name="Brooks S."/>
            <person name="Kostka J.E."/>
            <person name="Green S.J."/>
        </authorList>
    </citation>
    <scope>NUCLEOTIDE SEQUENCE [LARGE SCALE GENOMIC DNA]</scope>
    <source>
        <strain evidence="2 3">1NES1</strain>
    </source>
</reference>
<gene>
    <name evidence="2" type="ORF">HYPDE_33943</name>
</gene>
<keyword evidence="3" id="KW-1185">Reference proteome</keyword>
<feature type="chain" id="PRO_5004105713" evidence="1">
    <location>
        <begin position="25"/>
        <end position="95"/>
    </location>
</feature>
<dbReference type="STRING" id="670307.HYPDE_33943"/>
<feature type="signal peptide" evidence="1">
    <location>
        <begin position="1"/>
        <end position="24"/>
    </location>
</feature>
<protein>
    <submittedName>
        <fullName evidence="2">Uncharacterized protein</fullName>
    </submittedName>
</protein>
<evidence type="ECO:0000313" key="3">
    <source>
        <dbReference type="Proteomes" id="UP000005952"/>
    </source>
</evidence>
<dbReference type="Proteomes" id="UP000005952">
    <property type="component" value="Chromosome"/>
</dbReference>
<evidence type="ECO:0000313" key="2">
    <source>
        <dbReference type="EMBL" id="AGK58461.1"/>
    </source>
</evidence>
<dbReference type="KEGG" id="hdt:HYPDE_33943"/>
<accession>N0BD73</accession>